<dbReference type="Proteomes" id="UP000256562">
    <property type="component" value="Unassembled WGS sequence"/>
</dbReference>
<dbReference type="InterPro" id="IPR007362">
    <property type="entry name" value="DUF429"/>
</dbReference>
<evidence type="ECO:0000313" key="2">
    <source>
        <dbReference type="Proteomes" id="UP000256562"/>
    </source>
</evidence>
<dbReference type="InterPro" id="IPR008306">
    <property type="entry name" value="UCP018008"/>
</dbReference>
<accession>A0A3E0IQ62</accession>
<protein>
    <submittedName>
        <fullName evidence="1">DUF429 domain-containing protein</fullName>
    </submittedName>
</protein>
<evidence type="ECO:0000313" key="1">
    <source>
        <dbReference type="EMBL" id="REH96293.1"/>
    </source>
</evidence>
<dbReference type="Pfam" id="PF04250">
    <property type="entry name" value="DUF429"/>
    <property type="match status" value="1"/>
</dbReference>
<reference evidence="1 2" key="1">
    <citation type="journal article" date="2018" name="Vet. Microbiol.">
        <title>Characterisation of Staphylococcus felis isolated from cats using whole genome sequencing.</title>
        <authorList>
            <person name="Worthing K."/>
            <person name="Pang S."/>
            <person name="Trott D.J."/>
            <person name="Abraham S."/>
            <person name="Coombs G.W."/>
            <person name="Jordan D."/>
            <person name="McIntyre L."/>
            <person name="Davies M.R."/>
            <person name="Norris J."/>
        </authorList>
    </citation>
    <scope>NUCLEOTIDE SEQUENCE [LARGE SCALE GENOMIC DNA]</scope>
    <source>
        <strain evidence="1 2">F9</strain>
    </source>
</reference>
<dbReference type="PIRSF" id="PIRSF018008">
    <property type="entry name" value="UCP018008"/>
    <property type="match status" value="1"/>
</dbReference>
<dbReference type="OrthoDB" id="9813491at2"/>
<organism evidence="1 2">
    <name type="scientific">Staphylococcus felis</name>
    <dbReference type="NCBI Taxonomy" id="46127"/>
    <lineage>
        <taxon>Bacteria</taxon>
        <taxon>Bacillati</taxon>
        <taxon>Bacillota</taxon>
        <taxon>Bacilli</taxon>
        <taxon>Bacillales</taxon>
        <taxon>Staphylococcaceae</taxon>
        <taxon>Staphylococcus</taxon>
    </lineage>
</organism>
<gene>
    <name evidence="1" type="ORF">DOS83_05525</name>
</gene>
<dbReference type="EMBL" id="QKXQ01000262">
    <property type="protein sequence ID" value="REH96293.1"/>
    <property type="molecule type" value="Genomic_DNA"/>
</dbReference>
<dbReference type="AlphaFoldDB" id="A0A3E0IQ62"/>
<dbReference type="RefSeq" id="WP_116094222.1">
    <property type="nucleotide sequence ID" value="NZ_QKXQ01000262.1"/>
</dbReference>
<comment type="caution">
    <text evidence="1">The sequence shown here is derived from an EMBL/GenBank/DDBJ whole genome shotgun (WGS) entry which is preliminary data.</text>
</comment>
<proteinExistence type="predicted"/>
<name>A0A3E0IQ62_9STAP</name>
<sequence length="245" mass="28653">MYYIGIDLAWTDQHETGLCVINKHGLIQYIHADIWTDEALLEILKRYEGPLRIAIDAPLIVPNNQESRQAERILAQNKIHQHHVRAFHVSRTFLSKTYGSIRGENLLSLLQNRILNEVDIHINETSHYVVETFPTAITASLFPNEYPFHYKQKRNVNFQQSLQGLKRLDICFKSLEREGHLLNYKEWISPDWHTMTRQSKKHIEDQLDALLCAYSLYLIHQDNQYSKRIFGQAETGAIVIPYSNL</sequence>